<dbReference type="Proteomes" id="UP001201163">
    <property type="component" value="Unassembled WGS sequence"/>
</dbReference>
<feature type="transmembrane region" description="Helical" evidence="1">
    <location>
        <begin position="94"/>
        <end position="117"/>
    </location>
</feature>
<protein>
    <submittedName>
        <fullName evidence="2">Uncharacterized protein</fullName>
    </submittedName>
</protein>
<feature type="transmembrane region" description="Helical" evidence="1">
    <location>
        <begin position="199"/>
        <end position="218"/>
    </location>
</feature>
<dbReference type="AlphaFoldDB" id="A0AAD4QE59"/>
<name>A0AAD4QE59_9AGAM</name>
<accession>A0AAD4QE59</accession>
<gene>
    <name evidence="2" type="ORF">EDB92DRAFT_1857080</name>
</gene>
<dbReference type="EMBL" id="JAKELL010000021">
    <property type="protein sequence ID" value="KAH8992706.1"/>
    <property type="molecule type" value="Genomic_DNA"/>
</dbReference>
<keyword evidence="1" id="KW-0812">Transmembrane</keyword>
<organism evidence="2 3">
    <name type="scientific">Lactarius akahatsu</name>
    <dbReference type="NCBI Taxonomy" id="416441"/>
    <lineage>
        <taxon>Eukaryota</taxon>
        <taxon>Fungi</taxon>
        <taxon>Dikarya</taxon>
        <taxon>Basidiomycota</taxon>
        <taxon>Agaricomycotina</taxon>
        <taxon>Agaricomycetes</taxon>
        <taxon>Russulales</taxon>
        <taxon>Russulaceae</taxon>
        <taxon>Lactarius</taxon>
    </lineage>
</organism>
<evidence type="ECO:0000313" key="2">
    <source>
        <dbReference type="EMBL" id="KAH8992706.1"/>
    </source>
</evidence>
<reference evidence="2" key="1">
    <citation type="submission" date="2022-01" db="EMBL/GenBank/DDBJ databases">
        <title>Comparative genomics reveals a dynamic genome evolution in the ectomycorrhizal milk-cap (Lactarius) mushrooms.</title>
        <authorList>
            <consortium name="DOE Joint Genome Institute"/>
            <person name="Lebreton A."/>
            <person name="Tang N."/>
            <person name="Kuo A."/>
            <person name="LaButti K."/>
            <person name="Drula E."/>
            <person name="Barry K."/>
            <person name="Clum A."/>
            <person name="Lipzen A."/>
            <person name="Mousain D."/>
            <person name="Ng V."/>
            <person name="Wang R."/>
            <person name="Wang X."/>
            <person name="Dai Y."/>
            <person name="Henrissat B."/>
            <person name="Grigoriev I.V."/>
            <person name="Guerin-Laguette A."/>
            <person name="Yu F."/>
            <person name="Martin F.M."/>
        </authorList>
    </citation>
    <scope>NUCLEOTIDE SEQUENCE</scope>
    <source>
        <strain evidence="2">QP</strain>
    </source>
</reference>
<keyword evidence="3" id="KW-1185">Reference proteome</keyword>
<keyword evidence="1" id="KW-0472">Membrane</keyword>
<keyword evidence="1" id="KW-1133">Transmembrane helix</keyword>
<proteinExistence type="predicted"/>
<evidence type="ECO:0000256" key="1">
    <source>
        <dbReference type="SAM" id="Phobius"/>
    </source>
</evidence>
<comment type="caution">
    <text evidence="2">The sequence shown here is derived from an EMBL/GenBank/DDBJ whole genome shotgun (WGS) entry which is preliminary data.</text>
</comment>
<feature type="transmembrane region" description="Helical" evidence="1">
    <location>
        <begin position="379"/>
        <end position="397"/>
    </location>
</feature>
<evidence type="ECO:0000313" key="3">
    <source>
        <dbReference type="Proteomes" id="UP001201163"/>
    </source>
</evidence>
<sequence>MRSQRCLRIPPLRASCQRQSLPKTVPFLTTTHRTSLSRIVCRMEVGRLPEEIYASTLPSRRAALRRQCLTVVEQETEIIAQWQAPVRTPWLDTYFLHTSMLGTTFFFVFLPASFFLGHDDLGRGTWYALLGPMLRQSCDLVSSCVQWLFALQLTLCSLAVRDHHLEYGLPSTHPTNSTFMGLLLGAHIYDHYRLGSLSTAAFATFLPWFILGIINWLLQHLSDWSAPLVVTVLLVNQHPSPVDDCPFLEDAIAFASVILGIITPSLCSKRLVTGVPIIFSWYILAKPSVQTLLPPLFLTCACPHRRHYMPAMEYVHGPSPTLLGRGRGCRLRERAAVKRRGSRSGSVQEKAVTFEEVSEGGTGVDGEVKHYDTDVLTKVVVYVGIGAIVTVMVPALFEALELGV</sequence>